<evidence type="ECO:0000313" key="1">
    <source>
        <dbReference type="EMBL" id="AKP53588.1"/>
    </source>
</evidence>
<evidence type="ECO:0000313" key="2">
    <source>
        <dbReference type="Proteomes" id="UP000036520"/>
    </source>
</evidence>
<name>A0A0H4PKQ0_9BACT</name>
<evidence type="ECO:0008006" key="3">
    <source>
        <dbReference type="Google" id="ProtNLM"/>
    </source>
</evidence>
<dbReference type="OrthoDB" id="1467572at2"/>
<dbReference type="AlphaFoldDB" id="A0A0H4PKQ0"/>
<accession>A0A0H4PKQ0</accession>
<proteinExistence type="predicted"/>
<protein>
    <recommendedName>
        <fullName evidence="3">DUF937 domain-containing protein</fullName>
    </recommendedName>
</protein>
<organism evidence="1 2">
    <name type="scientific">Cyclobacterium amurskyense</name>
    <dbReference type="NCBI Taxonomy" id="320787"/>
    <lineage>
        <taxon>Bacteria</taxon>
        <taxon>Pseudomonadati</taxon>
        <taxon>Bacteroidota</taxon>
        <taxon>Cytophagia</taxon>
        <taxon>Cytophagales</taxon>
        <taxon>Cyclobacteriaceae</taxon>
        <taxon>Cyclobacterium</taxon>
    </lineage>
</organism>
<dbReference type="Proteomes" id="UP000036520">
    <property type="component" value="Chromosome"/>
</dbReference>
<dbReference type="InterPro" id="IPR009282">
    <property type="entry name" value="DUF937"/>
</dbReference>
<dbReference type="STRING" id="320787.CA2015_4240"/>
<dbReference type="KEGG" id="camu:CA2015_4240"/>
<dbReference type="EMBL" id="CP012040">
    <property type="protein sequence ID" value="AKP53588.1"/>
    <property type="molecule type" value="Genomic_DNA"/>
</dbReference>
<gene>
    <name evidence="1" type="ORF">CA2015_4240</name>
</gene>
<dbReference type="RefSeq" id="WP_048643682.1">
    <property type="nucleotide sequence ID" value="NZ_CAXBGM010000007.1"/>
</dbReference>
<reference evidence="1 2" key="1">
    <citation type="submission" date="2015-07" db="EMBL/GenBank/DDBJ databases">
        <authorList>
            <person name="Kim K.M."/>
        </authorList>
    </citation>
    <scope>NUCLEOTIDE SEQUENCE [LARGE SCALE GENOMIC DNA]</scope>
    <source>
        <strain evidence="1 2">KCTC 12363</strain>
    </source>
</reference>
<dbReference type="Pfam" id="PF06078">
    <property type="entry name" value="DUF937"/>
    <property type="match status" value="2"/>
</dbReference>
<sequence>MISSLLENLSPELISGLTEKFGLDQSKASEAVSTTKSSLFESLTKEAAGGNFDGILGMLNTGSGLTSNPMFKSILGNLTGSYASKLGLSPEMAMSVASFVLPKIISAISGSKSGNIEKTDLVKMLGQSSGKAIADKASDLLKGGLGGLFK</sequence>
<keyword evidence="2" id="KW-1185">Reference proteome</keyword>